<dbReference type="AlphaFoldDB" id="A0A2S0WH55"/>
<evidence type="ECO:0000313" key="1">
    <source>
        <dbReference type="EMBL" id="AWB85100.1"/>
    </source>
</evidence>
<keyword evidence="2" id="KW-1185">Reference proteome</keyword>
<sequence>MYYDAGADAIRLDQRSIDYSRVTPAEVEEVRSGLEKLSDDLRRSAGVEGTTDSGAASREGGYRFECQK</sequence>
<organism evidence="1 2">
    <name type="scientific">Corynebacterium liangguodongii</name>
    <dbReference type="NCBI Taxonomy" id="2079535"/>
    <lineage>
        <taxon>Bacteria</taxon>
        <taxon>Bacillati</taxon>
        <taxon>Actinomycetota</taxon>
        <taxon>Actinomycetes</taxon>
        <taxon>Mycobacteriales</taxon>
        <taxon>Corynebacteriaceae</taxon>
        <taxon>Corynebacterium</taxon>
    </lineage>
</organism>
<gene>
    <name evidence="1" type="ORF">C3E79_07295</name>
</gene>
<dbReference type="EMBL" id="CP026948">
    <property type="protein sequence ID" value="AWB85100.1"/>
    <property type="molecule type" value="Genomic_DNA"/>
</dbReference>
<dbReference type="Proteomes" id="UP000244754">
    <property type="component" value="Chromosome"/>
</dbReference>
<protein>
    <submittedName>
        <fullName evidence="1">Uncharacterized protein</fullName>
    </submittedName>
</protein>
<accession>A0A2S0WH55</accession>
<dbReference type="OrthoDB" id="2963957at2"/>
<reference evidence="2" key="1">
    <citation type="submission" date="2018-01" db="EMBL/GenBank/DDBJ databases">
        <authorList>
            <person name="Li J."/>
        </authorList>
    </citation>
    <scope>NUCLEOTIDE SEQUENCE [LARGE SCALE GENOMIC DNA]</scope>
    <source>
        <strain evidence="2">2184</strain>
    </source>
</reference>
<evidence type="ECO:0000313" key="2">
    <source>
        <dbReference type="Proteomes" id="UP000244754"/>
    </source>
</evidence>
<name>A0A2S0WH55_9CORY</name>
<dbReference type="KEGG" id="clia:C3E79_07295"/>
<proteinExistence type="predicted"/>